<proteinExistence type="predicted"/>
<feature type="domain" description="EAL" evidence="2">
    <location>
        <begin position="420"/>
        <end position="677"/>
    </location>
</feature>
<dbReference type="CDD" id="cd01948">
    <property type="entry name" value="EAL"/>
    <property type="match status" value="1"/>
</dbReference>
<feature type="transmembrane region" description="Helical" evidence="1">
    <location>
        <begin position="215"/>
        <end position="239"/>
    </location>
</feature>
<dbReference type="InterPro" id="IPR043128">
    <property type="entry name" value="Rev_trsase/Diguanyl_cyclase"/>
</dbReference>
<feature type="domain" description="MHYT" evidence="4">
    <location>
        <begin position="11"/>
        <end position="201"/>
    </location>
</feature>
<keyword evidence="1" id="KW-0812">Transmembrane</keyword>
<dbReference type="GO" id="GO:0016020">
    <property type="term" value="C:membrane"/>
    <property type="evidence" value="ECO:0007669"/>
    <property type="project" value="UniProtKB-UniRule"/>
</dbReference>
<dbReference type="GO" id="GO:0071111">
    <property type="term" value="F:cyclic-guanylate-specific phosphodiesterase activity"/>
    <property type="evidence" value="ECO:0007669"/>
    <property type="project" value="InterPro"/>
</dbReference>
<dbReference type="Gene3D" id="3.20.20.450">
    <property type="entry name" value="EAL domain"/>
    <property type="match status" value="1"/>
</dbReference>
<feature type="transmembrane region" description="Helical" evidence="1">
    <location>
        <begin position="176"/>
        <end position="195"/>
    </location>
</feature>
<dbReference type="PATRIC" id="fig|889306.3.peg.951"/>
<dbReference type="PANTHER" id="PTHR33121">
    <property type="entry name" value="CYCLIC DI-GMP PHOSPHODIESTERASE PDEF"/>
    <property type="match status" value="1"/>
</dbReference>
<feature type="transmembrane region" description="Helical" evidence="1">
    <location>
        <begin position="143"/>
        <end position="164"/>
    </location>
</feature>
<name>A0A0C2VZX6_9BACL</name>
<feature type="transmembrane region" description="Helical" evidence="1">
    <location>
        <begin position="108"/>
        <end position="128"/>
    </location>
</feature>
<evidence type="ECO:0000313" key="6">
    <source>
        <dbReference type="Proteomes" id="UP000031938"/>
    </source>
</evidence>
<dbReference type="PROSITE" id="PS50887">
    <property type="entry name" value="GGDEF"/>
    <property type="match status" value="1"/>
</dbReference>
<feature type="domain" description="GGDEF" evidence="3">
    <location>
        <begin position="281"/>
        <end position="412"/>
    </location>
</feature>
<dbReference type="PROSITE" id="PS50883">
    <property type="entry name" value="EAL"/>
    <property type="match status" value="1"/>
</dbReference>
<sequence length="681" mass="76674">MGEWITLTEYHDTRLIVASLVIAIVGAYAALDLNQKLARSTSTTWPILLLASFTLGMSVWSMHFVGMAAFSLPISISYNWWIVGISVIPVVFGGFIAFYTLYFTKKKVWQIVTAGVLMGLGITAMHYSGMQGINFPGTIHHNIFPFVISIVIAVTSSFIVLYFLKHHQHTPNRWLLLIAAVMIGLSVSSVHYTGMAGAEFLLPVEYFRTLSNEPITSHGILGTVIAVVIITSLSVLLLATQSERHMLKHMAFHDSLTHLHNRRWLDQYFENFINKCKSSNKIPLFLLIDIDRYKWLNETFGFELGDEILLELADRLKKQVDGHGAVIRYDGNQFLMMKGIDSSQQLESVATPIMKAIKSPVKINNNKLALTATIGSTTASNNKGFIEISRELELALKAGKKAGRDRFVPFDESLHSNTREQLLYEELKNALSTKKEFTLVYQPKVELNHFLIDQAEVLMRWNHPTIGNISPSEFIPVAERSGLIQELTAWLLEAACIQLKEWKKENFFIQKIAINLSASHFQYEGANTMIRNILNRVNVDPHELKLEFEVTETSIIENIQRSIYMLEELKEMGITIALDDFGTGLSSLTYLKNLPIDTLKIDQSFISGLPGTEKDEAILETIIQLAKRLGMNVVAEGIQTVGQHSLLKKMGCHYGQGYFYSEPVRASELNKMKILSSIQLP</sequence>
<dbReference type="AlphaFoldDB" id="A0A0C2VZX6"/>
<accession>A0A0C2VZX6</accession>
<dbReference type="Proteomes" id="UP000031938">
    <property type="component" value="Unassembled WGS sequence"/>
</dbReference>
<keyword evidence="6" id="KW-1185">Reference proteome</keyword>
<dbReference type="SMART" id="SM00052">
    <property type="entry name" value="EAL"/>
    <property type="match status" value="1"/>
</dbReference>
<evidence type="ECO:0000256" key="1">
    <source>
        <dbReference type="PROSITE-ProRule" id="PRU00244"/>
    </source>
</evidence>
<organism evidence="5 6">
    <name type="scientific">Jeotgalibacillus soli</name>
    <dbReference type="NCBI Taxonomy" id="889306"/>
    <lineage>
        <taxon>Bacteria</taxon>
        <taxon>Bacillati</taxon>
        <taxon>Bacillota</taxon>
        <taxon>Bacilli</taxon>
        <taxon>Bacillales</taxon>
        <taxon>Caryophanaceae</taxon>
        <taxon>Jeotgalibacillus</taxon>
    </lineage>
</organism>
<dbReference type="SUPFAM" id="SSF141868">
    <property type="entry name" value="EAL domain-like"/>
    <property type="match status" value="1"/>
</dbReference>
<evidence type="ECO:0008006" key="7">
    <source>
        <dbReference type="Google" id="ProtNLM"/>
    </source>
</evidence>
<dbReference type="SMART" id="SM00267">
    <property type="entry name" value="GGDEF"/>
    <property type="match status" value="1"/>
</dbReference>
<evidence type="ECO:0000259" key="4">
    <source>
        <dbReference type="PROSITE" id="PS50924"/>
    </source>
</evidence>
<dbReference type="RefSeq" id="WP_041086682.1">
    <property type="nucleotide sequence ID" value="NZ_JXRP01000009.1"/>
</dbReference>
<dbReference type="InterPro" id="IPR050706">
    <property type="entry name" value="Cyclic-di-GMP_PDE-like"/>
</dbReference>
<dbReference type="InterPro" id="IPR000160">
    <property type="entry name" value="GGDEF_dom"/>
</dbReference>
<keyword evidence="1" id="KW-0472">Membrane</keyword>
<evidence type="ECO:0000313" key="5">
    <source>
        <dbReference type="EMBL" id="KIL49478.1"/>
    </source>
</evidence>
<dbReference type="NCBIfam" id="TIGR00254">
    <property type="entry name" value="GGDEF"/>
    <property type="match status" value="1"/>
</dbReference>
<dbReference type="PROSITE" id="PS50924">
    <property type="entry name" value="MHYT"/>
    <property type="match status" value="1"/>
</dbReference>
<evidence type="ECO:0000259" key="2">
    <source>
        <dbReference type="PROSITE" id="PS50883"/>
    </source>
</evidence>
<dbReference type="PANTHER" id="PTHR33121:SF71">
    <property type="entry name" value="OXYGEN SENSOR PROTEIN DOSP"/>
    <property type="match status" value="1"/>
</dbReference>
<gene>
    <name evidence="5" type="ORF">KP78_09460</name>
</gene>
<dbReference type="InterPro" id="IPR029787">
    <property type="entry name" value="Nucleotide_cyclase"/>
</dbReference>
<dbReference type="InterPro" id="IPR005330">
    <property type="entry name" value="MHYT_dom"/>
</dbReference>
<dbReference type="InterPro" id="IPR001633">
    <property type="entry name" value="EAL_dom"/>
</dbReference>
<feature type="transmembrane region" description="Helical" evidence="1">
    <location>
        <begin position="45"/>
        <end position="72"/>
    </location>
</feature>
<reference evidence="5 6" key="1">
    <citation type="submission" date="2015-01" db="EMBL/GenBank/DDBJ databases">
        <title>Genome sequencing of Jeotgalibacillus soli.</title>
        <authorList>
            <person name="Goh K.M."/>
            <person name="Chan K.-G."/>
            <person name="Yaakop A.S."/>
            <person name="Ee R."/>
            <person name="Gan H.M."/>
            <person name="Chan C.S."/>
        </authorList>
    </citation>
    <scope>NUCLEOTIDE SEQUENCE [LARGE SCALE GENOMIC DNA]</scope>
    <source>
        <strain evidence="5 6">P9</strain>
    </source>
</reference>
<dbReference type="Pfam" id="PF03707">
    <property type="entry name" value="MHYT"/>
    <property type="match status" value="2"/>
</dbReference>
<dbReference type="Pfam" id="PF00990">
    <property type="entry name" value="GGDEF"/>
    <property type="match status" value="1"/>
</dbReference>
<dbReference type="Gene3D" id="3.30.70.270">
    <property type="match status" value="1"/>
</dbReference>
<dbReference type="InterPro" id="IPR035919">
    <property type="entry name" value="EAL_sf"/>
</dbReference>
<evidence type="ECO:0000259" key="3">
    <source>
        <dbReference type="PROSITE" id="PS50887"/>
    </source>
</evidence>
<comment type="caution">
    <text evidence="5">The sequence shown here is derived from an EMBL/GenBank/DDBJ whole genome shotgun (WGS) entry which is preliminary data.</text>
</comment>
<feature type="transmembrane region" description="Helical" evidence="1">
    <location>
        <begin position="15"/>
        <end position="33"/>
    </location>
</feature>
<dbReference type="Pfam" id="PF00563">
    <property type="entry name" value="EAL"/>
    <property type="match status" value="1"/>
</dbReference>
<dbReference type="STRING" id="889306.KP78_09460"/>
<dbReference type="SUPFAM" id="SSF55073">
    <property type="entry name" value="Nucleotide cyclase"/>
    <property type="match status" value="1"/>
</dbReference>
<protein>
    <recommendedName>
        <fullName evidence="7">Diguanylate cyclase</fullName>
    </recommendedName>
</protein>
<dbReference type="EMBL" id="JXRP01000009">
    <property type="protein sequence ID" value="KIL49478.1"/>
    <property type="molecule type" value="Genomic_DNA"/>
</dbReference>
<feature type="transmembrane region" description="Helical" evidence="1">
    <location>
        <begin position="78"/>
        <end position="101"/>
    </location>
</feature>
<keyword evidence="1" id="KW-1133">Transmembrane helix</keyword>
<dbReference type="CDD" id="cd01949">
    <property type="entry name" value="GGDEF"/>
    <property type="match status" value="1"/>
</dbReference>